<dbReference type="HOGENOM" id="CLU_2198700_0_0_1"/>
<reference evidence="2 3" key="1">
    <citation type="submission" date="2014-06" db="EMBL/GenBank/DDBJ databases">
        <title>Evolutionary Origins and Diversification of the Mycorrhizal Mutualists.</title>
        <authorList>
            <consortium name="DOE Joint Genome Institute"/>
            <consortium name="Mycorrhizal Genomics Consortium"/>
            <person name="Kohler A."/>
            <person name="Kuo A."/>
            <person name="Nagy L.G."/>
            <person name="Floudas D."/>
            <person name="Copeland A."/>
            <person name="Barry K.W."/>
            <person name="Cichocki N."/>
            <person name="Veneault-Fourrey C."/>
            <person name="LaButti K."/>
            <person name="Lindquist E.A."/>
            <person name="Lipzen A."/>
            <person name="Lundell T."/>
            <person name="Morin E."/>
            <person name="Murat C."/>
            <person name="Riley R."/>
            <person name="Ohm R."/>
            <person name="Sun H."/>
            <person name="Tunlid A."/>
            <person name="Henrissat B."/>
            <person name="Grigoriev I.V."/>
            <person name="Hibbett D.S."/>
            <person name="Martin F."/>
        </authorList>
    </citation>
    <scope>NUCLEOTIDE SEQUENCE [LARGE SCALE GENOMIC DNA]</scope>
    <source>
        <strain evidence="2 3">SS14</strain>
    </source>
</reference>
<keyword evidence="3" id="KW-1185">Reference proteome</keyword>
<dbReference type="Proteomes" id="UP000054279">
    <property type="component" value="Unassembled WGS sequence"/>
</dbReference>
<feature type="region of interest" description="Disordered" evidence="1">
    <location>
        <begin position="72"/>
        <end position="108"/>
    </location>
</feature>
<evidence type="ECO:0000256" key="1">
    <source>
        <dbReference type="SAM" id="MobiDB-lite"/>
    </source>
</evidence>
<evidence type="ECO:0000313" key="2">
    <source>
        <dbReference type="EMBL" id="KIJ38147.1"/>
    </source>
</evidence>
<gene>
    <name evidence="2" type="ORF">M422DRAFT_259301</name>
</gene>
<protein>
    <submittedName>
        <fullName evidence="2">Uncharacterized protein</fullName>
    </submittedName>
</protein>
<feature type="compositionally biased region" description="Acidic residues" evidence="1">
    <location>
        <begin position="97"/>
        <end position="108"/>
    </location>
</feature>
<dbReference type="EMBL" id="KN837163">
    <property type="protein sequence ID" value="KIJ38147.1"/>
    <property type="molecule type" value="Genomic_DNA"/>
</dbReference>
<proteinExistence type="predicted"/>
<evidence type="ECO:0000313" key="3">
    <source>
        <dbReference type="Proteomes" id="UP000054279"/>
    </source>
</evidence>
<accession>A0A0C9V9B9</accession>
<name>A0A0C9V9B9_SPHS4</name>
<dbReference type="AlphaFoldDB" id="A0A0C9V9B9"/>
<organism evidence="2 3">
    <name type="scientific">Sphaerobolus stellatus (strain SS14)</name>
    <dbReference type="NCBI Taxonomy" id="990650"/>
    <lineage>
        <taxon>Eukaryota</taxon>
        <taxon>Fungi</taxon>
        <taxon>Dikarya</taxon>
        <taxon>Basidiomycota</taxon>
        <taxon>Agaricomycotina</taxon>
        <taxon>Agaricomycetes</taxon>
        <taxon>Phallomycetidae</taxon>
        <taxon>Geastrales</taxon>
        <taxon>Sphaerobolaceae</taxon>
        <taxon>Sphaerobolus</taxon>
    </lineage>
</organism>
<feature type="compositionally biased region" description="Polar residues" evidence="1">
    <location>
        <begin position="77"/>
        <end position="96"/>
    </location>
</feature>
<sequence length="108" mass="12309">MQRWCEWCQSVQSYQHFDKHVKACKPLHQPLRIPPRSQSSQKAQNSKASNIVFNVIPTVETILDPKKDQYGVEIEIPQQNEDSNAGSFSPQTQNSDIESEDGPEPEID</sequence>